<gene>
    <name evidence="1" type="ORF">Fot_31970</name>
</gene>
<dbReference type="Proteomes" id="UP001604277">
    <property type="component" value="Unassembled WGS sequence"/>
</dbReference>
<keyword evidence="2" id="KW-1185">Reference proteome</keyword>
<sequence>MHPHTQIQPLILLEPPLWPQLCPYGPPHMMRQNIKAASGLLPEQSQKCGGRPAMPSQQSQVWPTQIGLAQPYAEHSYTKSTVLGKLGILYQKSLELGEKLDHPLRKWKRRPLRVRWCQICWLACSNSGRPKYEFTKKVASEDTDGYIISLEKNCRGDL</sequence>
<protein>
    <submittedName>
        <fullName evidence="1">Uncharacterized protein</fullName>
    </submittedName>
</protein>
<comment type="caution">
    <text evidence="1">The sequence shown here is derived from an EMBL/GenBank/DDBJ whole genome shotgun (WGS) entry which is preliminary data.</text>
</comment>
<organism evidence="1 2">
    <name type="scientific">Forsythia ovata</name>
    <dbReference type="NCBI Taxonomy" id="205694"/>
    <lineage>
        <taxon>Eukaryota</taxon>
        <taxon>Viridiplantae</taxon>
        <taxon>Streptophyta</taxon>
        <taxon>Embryophyta</taxon>
        <taxon>Tracheophyta</taxon>
        <taxon>Spermatophyta</taxon>
        <taxon>Magnoliopsida</taxon>
        <taxon>eudicotyledons</taxon>
        <taxon>Gunneridae</taxon>
        <taxon>Pentapetalae</taxon>
        <taxon>asterids</taxon>
        <taxon>lamiids</taxon>
        <taxon>Lamiales</taxon>
        <taxon>Oleaceae</taxon>
        <taxon>Forsythieae</taxon>
        <taxon>Forsythia</taxon>
    </lineage>
</organism>
<accession>A0ABD1T713</accession>
<dbReference type="EMBL" id="JBFOLJ010000009">
    <property type="protein sequence ID" value="KAL2508323.1"/>
    <property type="molecule type" value="Genomic_DNA"/>
</dbReference>
<name>A0ABD1T713_9LAMI</name>
<evidence type="ECO:0000313" key="1">
    <source>
        <dbReference type="EMBL" id="KAL2508323.1"/>
    </source>
</evidence>
<dbReference type="AlphaFoldDB" id="A0ABD1T713"/>
<evidence type="ECO:0000313" key="2">
    <source>
        <dbReference type="Proteomes" id="UP001604277"/>
    </source>
</evidence>
<reference evidence="2" key="1">
    <citation type="submission" date="2024-07" db="EMBL/GenBank/DDBJ databases">
        <title>Two chromosome-level genome assemblies of Korean endemic species Abeliophyllum distichum and Forsythia ovata (Oleaceae).</title>
        <authorList>
            <person name="Jang H."/>
        </authorList>
    </citation>
    <scope>NUCLEOTIDE SEQUENCE [LARGE SCALE GENOMIC DNA]</scope>
</reference>
<proteinExistence type="predicted"/>